<dbReference type="KEGG" id="crq:GCK72_021030"/>
<gene>
    <name evidence="1" type="ORF">GCK72_021030</name>
</gene>
<comment type="caution">
    <text evidence="1">The sequence shown here is derived from an EMBL/GenBank/DDBJ whole genome shotgun (WGS) entry which is preliminary data.</text>
</comment>
<dbReference type="RefSeq" id="XP_053582872.1">
    <property type="nucleotide sequence ID" value="XM_053733959.1"/>
</dbReference>
<organism evidence="1 2">
    <name type="scientific">Caenorhabditis remanei</name>
    <name type="common">Caenorhabditis vulgaris</name>
    <dbReference type="NCBI Taxonomy" id="31234"/>
    <lineage>
        <taxon>Eukaryota</taxon>
        <taxon>Metazoa</taxon>
        <taxon>Ecdysozoa</taxon>
        <taxon>Nematoda</taxon>
        <taxon>Chromadorea</taxon>
        <taxon>Rhabditida</taxon>
        <taxon>Rhabditina</taxon>
        <taxon>Rhabditomorpha</taxon>
        <taxon>Rhabditoidea</taxon>
        <taxon>Rhabditidae</taxon>
        <taxon>Peloderinae</taxon>
        <taxon>Caenorhabditis</taxon>
    </lineage>
</organism>
<dbReference type="GeneID" id="78777071"/>
<evidence type="ECO:0008006" key="3">
    <source>
        <dbReference type="Google" id="ProtNLM"/>
    </source>
</evidence>
<dbReference type="Proteomes" id="UP000483820">
    <property type="component" value="Chromosome V"/>
</dbReference>
<evidence type="ECO:0000313" key="1">
    <source>
        <dbReference type="EMBL" id="KAF1754467.1"/>
    </source>
</evidence>
<reference evidence="1 2" key="1">
    <citation type="submission" date="2019-12" db="EMBL/GenBank/DDBJ databases">
        <title>Chromosome-level assembly of the Caenorhabditis remanei genome.</title>
        <authorList>
            <person name="Teterina A.A."/>
            <person name="Willis J.H."/>
            <person name="Phillips P.C."/>
        </authorList>
    </citation>
    <scope>NUCLEOTIDE SEQUENCE [LARGE SCALE GENOMIC DNA]</scope>
    <source>
        <strain evidence="1 2">PX506</strain>
        <tissue evidence="1">Whole organism</tissue>
    </source>
</reference>
<dbReference type="EMBL" id="WUAV01000005">
    <property type="protein sequence ID" value="KAF1754467.1"/>
    <property type="molecule type" value="Genomic_DNA"/>
</dbReference>
<name>A0A6A5GGW3_CAERE</name>
<accession>A0A6A5GGW3</accession>
<proteinExistence type="predicted"/>
<sequence length="110" mass="12853">MQTRSAGFNRKESDIYGTVFKRFVILDQHVTEQFLINLRDLFSSSINFESCTVESNEGENCSEYLESFCEKVESGEEVLYRYKIPGDLNKVLEFKVDCNQDEIVIEKKNF</sequence>
<protein>
    <recommendedName>
        <fullName evidence="3">DUF38 domain-containing protein</fullName>
    </recommendedName>
</protein>
<dbReference type="AlphaFoldDB" id="A0A6A5GGW3"/>
<evidence type="ECO:0000313" key="2">
    <source>
        <dbReference type="Proteomes" id="UP000483820"/>
    </source>
</evidence>
<dbReference type="CTD" id="78777071"/>